<gene>
    <name evidence="5 7" type="primary">Bma-tth-1</name>
    <name evidence="5" type="ORF">BM_BM9525</name>
</gene>
<evidence type="ECO:0000313" key="5">
    <source>
        <dbReference type="EMBL" id="VIO88756.1"/>
    </source>
</evidence>
<keyword evidence="6" id="KW-1185">Reference proteome</keyword>
<evidence type="ECO:0000313" key="7">
    <source>
        <dbReference type="WBParaSite" id="Bm9525.1"/>
    </source>
</evidence>
<name>A0A5S6PXR9_BRUMA</name>
<evidence type="ECO:0000313" key="8">
    <source>
        <dbReference type="WBParaSite" id="Bm9525.2"/>
    </source>
</evidence>
<sequence>MEGIDAQRLEVKKERAPKLPVHIAKEVTKGRLLKHVEISEKSVLPTALDMYREKVDENLKGEIKTHDTSKLRHAEVVEKNVLPTSVDIAREKVPTLIVNFDTEKLKHVDPVVKIALPSVNDVVREQEEFKAGANEKGGMIHN</sequence>
<dbReference type="Proteomes" id="UP000006672">
    <property type="component" value="Unassembled WGS sequence"/>
</dbReference>
<dbReference type="EMBL" id="CAAKNF010000196">
    <property type="protein sequence ID" value="VIO88756.1"/>
    <property type="molecule type" value="Genomic_DNA"/>
</dbReference>
<reference evidence="5" key="2">
    <citation type="submission" date="2019-04" db="EMBL/GenBank/DDBJ databases">
        <authorList>
            <person name="Howe K."/>
            <person name="Paulini M."/>
            <person name="Williams G."/>
        </authorList>
    </citation>
    <scope>NUCLEOTIDE SEQUENCE [LARGE SCALE GENOMIC DNA]</scope>
    <source>
        <strain evidence="5">FR3</strain>
    </source>
</reference>
<dbReference type="InterPro" id="IPR038386">
    <property type="entry name" value="Beta-thymosin_sf"/>
</dbReference>
<keyword evidence="4" id="KW-0206">Cytoskeleton</keyword>
<reference evidence="6" key="1">
    <citation type="journal article" date="2007" name="Science">
        <title>Draft genome of the filarial nematode parasite Brugia malayi.</title>
        <authorList>
            <person name="Ghedin E."/>
            <person name="Wang S."/>
            <person name="Spiro D."/>
            <person name="Caler E."/>
            <person name="Zhao Q."/>
            <person name="Crabtree J."/>
            <person name="Allen J.E."/>
            <person name="Delcher A.L."/>
            <person name="Guiliano D.B."/>
            <person name="Miranda-Saavedra D."/>
            <person name="Angiuoli S.V."/>
            <person name="Creasy T."/>
            <person name="Amedeo P."/>
            <person name="Haas B."/>
            <person name="El-Sayed N.M."/>
            <person name="Wortman J.R."/>
            <person name="Feldblyum T."/>
            <person name="Tallon L."/>
            <person name="Schatz M."/>
            <person name="Shumway M."/>
            <person name="Koo H."/>
            <person name="Salzberg S.L."/>
            <person name="Schobel S."/>
            <person name="Pertea M."/>
            <person name="Pop M."/>
            <person name="White O."/>
            <person name="Barton G.J."/>
            <person name="Carlow C.K."/>
            <person name="Crawford M.J."/>
            <person name="Daub J."/>
            <person name="Dimmic M.W."/>
            <person name="Estes C.F."/>
            <person name="Foster J.M."/>
            <person name="Ganatra M."/>
            <person name="Gregory W.F."/>
            <person name="Johnson N.M."/>
            <person name="Jin J."/>
            <person name="Komuniecki R."/>
            <person name="Korf I."/>
            <person name="Kumar S."/>
            <person name="Laney S."/>
            <person name="Li B.W."/>
            <person name="Li W."/>
            <person name="Lindblom T.H."/>
            <person name="Lustigman S."/>
            <person name="Ma D."/>
            <person name="Maina C.V."/>
            <person name="Martin D.M."/>
            <person name="McCarter J.P."/>
            <person name="McReynolds L."/>
            <person name="Mitreva M."/>
            <person name="Nutman T.B."/>
            <person name="Parkinson J."/>
            <person name="Peregrin-Alvarez J.M."/>
            <person name="Poole C."/>
            <person name="Ren Q."/>
            <person name="Saunders L."/>
            <person name="Sluder A.E."/>
            <person name="Smith K."/>
            <person name="Stanke M."/>
            <person name="Unnasch T.R."/>
            <person name="Ware J."/>
            <person name="Wei A.D."/>
            <person name="Weil G."/>
            <person name="Williams D.J."/>
            <person name="Zhang Y."/>
            <person name="Williams S.A."/>
            <person name="Fraser-Liggett C."/>
            <person name="Slatko B."/>
            <person name="Blaxter M.L."/>
            <person name="Scott A.L."/>
        </authorList>
    </citation>
    <scope>NUCLEOTIDE SEQUENCE</scope>
    <source>
        <strain evidence="6">FR3</strain>
    </source>
</reference>
<dbReference type="GO" id="GO:0005829">
    <property type="term" value="C:cytosol"/>
    <property type="evidence" value="ECO:0007669"/>
    <property type="project" value="TreeGrafter"/>
</dbReference>
<dbReference type="OrthoDB" id="2151618at2759"/>
<evidence type="ECO:0000256" key="2">
    <source>
        <dbReference type="ARBA" id="ARBA00009511"/>
    </source>
</evidence>
<dbReference type="InterPro" id="IPR001152">
    <property type="entry name" value="Beta-thymosin"/>
</dbReference>
<dbReference type="RefSeq" id="XP_042931093.1">
    <property type="nucleotide sequence ID" value="XM_043075159.1"/>
</dbReference>
<organism evidence="6 7">
    <name type="scientific">Brugia malayi</name>
    <name type="common">Filarial nematode worm</name>
    <dbReference type="NCBI Taxonomy" id="6279"/>
    <lineage>
        <taxon>Eukaryota</taxon>
        <taxon>Metazoa</taxon>
        <taxon>Ecdysozoa</taxon>
        <taxon>Nematoda</taxon>
        <taxon>Chromadorea</taxon>
        <taxon>Rhabditida</taxon>
        <taxon>Spirurina</taxon>
        <taxon>Spiruromorpha</taxon>
        <taxon>Filarioidea</taxon>
        <taxon>Onchocercidae</taxon>
        <taxon>Brugia</taxon>
    </lineage>
</organism>
<dbReference type="PANTHER" id="PTHR20940">
    <property type="entry name" value="TETRA THYMOSIN"/>
    <property type="match status" value="1"/>
</dbReference>
<protein>
    <submittedName>
        <fullName evidence="7 8">BMA-TTH-1, isoform a</fullName>
    </submittedName>
</protein>
<dbReference type="Gene3D" id="1.20.5.520">
    <property type="entry name" value="Single helix bin"/>
    <property type="match status" value="2"/>
</dbReference>
<evidence type="ECO:0000256" key="4">
    <source>
        <dbReference type="ARBA" id="ARBA00023212"/>
    </source>
</evidence>
<dbReference type="AlphaFoldDB" id="A0A5S6PXR9"/>
<dbReference type="WBParaSite" id="Bm9525.1">
    <property type="protein sequence ID" value="Bm9525.1"/>
    <property type="gene ID" value="WBGene00229786"/>
</dbReference>
<keyword evidence="3" id="KW-0963">Cytoplasm</keyword>
<accession>A0A5S6PXR9</accession>
<dbReference type="GeneID" id="6101391"/>
<dbReference type="PANTHER" id="PTHR20940:SF1">
    <property type="entry name" value="CIBOULOT, ISOFORM A"/>
    <property type="match status" value="1"/>
</dbReference>
<evidence type="ECO:0000256" key="1">
    <source>
        <dbReference type="ARBA" id="ARBA00004245"/>
    </source>
</evidence>
<evidence type="ECO:0000256" key="3">
    <source>
        <dbReference type="ARBA" id="ARBA00022490"/>
    </source>
</evidence>
<comment type="similarity">
    <text evidence="2">Belongs to the thymosin beta family.</text>
</comment>
<dbReference type="SMART" id="SM00152">
    <property type="entry name" value="THY"/>
    <property type="match status" value="3"/>
</dbReference>
<dbReference type="GO" id="GO:0003785">
    <property type="term" value="F:actin monomer binding"/>
    <property type="evidence" value="ECO:0007669"/>
    <property type="project" value="InterPro"/>
</dbReference>
<dbReference type="KEGG" id="bmy:BM_BM9525"/>
<dbReference type="GO" id="GO:0007015">
    <property type="term" value="P:actin filament organization"/>
    <property type="evidence" value="ECO:0007669"/>
    <property type="project" value="InterPro"/>
</dbReference>
<reference evidence="7" key="3">
    <citation type="submission" date="2019-12" db="UniProtKB">
        <authorList>
            <consortium name="WormBaseParasite"/>
        </authorList>
    </citation>
    <scope>IDENTIFICATION</scope>
</reference>
<dbReference type="Pfam" id="PF01290">
    <property type="entry name" value="Thymosin"/>
    <property type="match status" value="1"/>
</dbReference>
<evidence type="ECO:0000313" key="6">
    <source>
        <dbReference type="Proteomes" id="UP000006672"/>
    </source>
</evidence>
<dbReference type="CTD" id="6101391"/>
<dbReference type="GO" id="GO:0005856">
    <property type="term" value="C:cytoskeleton"/>
    <property type="evidence" value="ECO:0007669"/>
    <property type="project" value="UniProtKB-SubCell"/>
</dbReference>
<dbReference type="WBParaSite" id="Bm9525.2">
    <property type="protein sequence ID" value="Bm9525.2"/>
    <property type="gene ID" value="WBGene00229786"/>
</dbReference>
<proteinExistence type="inferred from homology"/>
<accession>A0A4E9EY69</accession>
<comment type="subcellular location">
    <subcellularLocation>
        <location evidence="1">Cytoplasm</location>
        <location evidence="1">Cytoskeleton</location>
    </subcellularLocation>
</comment>